<dbReference type="GO" id="GO:0051537">
    <property type="term" value="F:2 iron, 2 sulfur cluster binding"/>
    <property type="evidence" value="ECO:0007669"/>
    <property type="project" value="UniProtKB-KW"/>
</dbReference>
<reference evidence="7" key="1">
    <citation type="submission" date="2016-12" db="EMBL/GenBank/DDBJ databases">
        <title>Comparative genomics of four Isosphaeraceae planctomycetes: a common pool of plasmids and glycoside hydrolase genes.</title>
        <authorList>
            <person name="Ivanova A."/>
        </authorList>
    </citation>
    <scope>NUCLEOTIDE SEQUENCE [LARGE SCALE GENOMIC DNA]</scope>
    <source>
        <strain evidence="7">PX4</strain>
    </source>
</reference>
<keyword evidence="1" id="KW-0001">2Fe-2S</keyword>
<evidence type="ECO:0000256" key="1">
    <source>
        <dbReference type="ARBA" id="ARBA00022714"/>
    </source>
</evidence>
<dbReference type="PANTHER" id="PTHR21496">
    <property type="entry name" value="FERREDOXIN-RELATED"/>
    <property type="match status" value="1"/>
</dbReference>
<feature type="domain" description="Rieske" evidence="5">
    <location>
        <begin position="5"/>
        <end position="99"/>
    </location>
</feature>
<dbReference type="SUPFAM" id="SSF50022">
    <property type="entry name" value="ISP domain"/>
    <property type="match status" value="1"/>
</dbReference>
<evidence type="ECO:0000259" key="5">
    <source>
        <dbReference type="PROSITE" id="PS51296"/>
    </source>
</evidence>
<keyword evidence="4" id="KW-0411">Iron-sulfur</keyword>
<dbReference type="Pfam" id="PF00355">
    <property type="entry name" value="Rieske"/>
    <property type="match status" value="1"/>
</dbReference>
<dbReference type="Gene3D" id="2.102.10.10">
    <property type="entry name" value="Rieske [2Fe-2S] iron-sulphur domain"/>
    <property type="match status" value="1"/>
</dbReference>
<keyword evidence="7" id="KW-1185">Reference proteome</keyword>
<keyword evidence="3" id="KW-0408">Iron</keyword>
<accession>A0A1U7CPY9</accession>
<dbReference type="AlphaFoldDB" id="A0A1U7CPY9"/>
<organism evidence="6 7">
    <name type="scientific">Paludisphaera borealis</name>
    <dbReference type="NCBI Taxonomy" id="1387353"/>
    <lineage>
        <taxon>Bacteria</taxon>
        <taxon>Pseudomonadati</taxon>
        <taxon>Planctomycetota</taxon>
        <taxon>Planctomycetia</taxon>
        <taxon>Isosphaerales</taxon>
        <taxon>Isosphaeraceae</taxon>
        <taxon>Paludisphaera</taxon>
    </lineage>
</organism>
<dbReference type="InterPro" id="IPR036922">
    <property type="entry name" value="Rieske_2Fe-2S_sf"/>
</dbReference>
<dbReference type="EMBL" id="CP019082">
    <property type="protein sequence ID" value="APW60943.1"/>
    <property type="molecule type" value="Genomic_DNA"/>
</dbReference>
<dbReference type="PANTHER" id="PTHR21496:SF23">
    <property type="entry name" value="3-PHENYLPROPIONATE_CINNAMIC ACID DIOXYGENASE FERREDOXIN SUBUNIT"/>
    <property type="match status" value="1"/>
</dbReference>
<proteinExistence type="predicted"/>
<keyword evidence="2" id="KW-0479">Metal-binding</keyword>
<evidence type="ECO:0000313" key="6">
    <source>
        <dbReference type="EMBL" id="APW60943.1"/>
    </source>
</evidence>
<dbReference type="InterPro" id="IPR017941">
    <property type="entry name" value="Rieske_2Fe-2S"/>
</dbReference>
<evidence type="ECO:0000256" key="3">
    <source>
        <dbReference type="ARBA" id="ARBA00023004"/>
    </source>
</evidence>
<gene>
    <name evidence="6" type="primary">nagAb_1</name>
    <name evidence="6" type="ORF">BSF38_02437</name>
</gene>
<dbReference type="GO" id="GO:0046872">
    <property type="term" value="F:metal ion binding"/>
    <property type="evidence" value="ECO:0007669"/>
    <property type="project" value="UniProtKB-KW"/>
</dbReference>
<dbReference type="PROSITE" id="PS51296">
    <property type="entry name" value="RIESKE"/>
    <property type="match status" value="1"/>
</dbReference>
<evidence type="ECO:0000313" key="7">
    <source>
        <dbReference type="Proteomes" id="UP000186309"/>
    </source>
</evidence>
<evidence type="ECO:0000256" key="2">
    <source>
        <dbReference type="ARBA" id="ARBA00022723"/>
    </source>
</evidence>
<dbReference type="OrthoDB" id="9795104at2"/>
<sequence length="102" mass="10834">MPKFVKLATLGDLPVGGAKEVEFDGRVYALFNVEGAISAIDGICPHQGGPLADGQLEGCFVACPWHGWEFNVQTGATPLGPRIKVDVFEVKIEGDDVLVLVP</sequence>
<dbReference type="KEGG" id="pbor:BSF38_02437"/>
<dbReference type="RefSeq" id="WP_076345929.1">
    <property type="nucleotide sequence ID" value="NZ_CP019082.1"/>
</dbReference>
<name>A0A1U7CPY9_9BACT</name>
<evidence type="ECO:0000256" key="4">
    <source>
        <dbReference type="ARBA" id="ARBA00023014"/>
    </source>
</evidence>
<dbReference type="STRING" id="1387353.BSF38_02437"/>
<dbReference type="Proteomes" id="UP000186309">
    <property type="component" value="Chromosome"/>
</dbReference>
<protein>
    <submittedName>
        <fullName evidence="6">Ferredoxin component</fullName>
    </submittedName>
</protein>